<accession>A0AAD7YG61</accession>
<evidence type="ECO:0000313" key="3">
    <source>
        <dbReference type="Proteomes" id="UP001231518"/>
    </source>
</evidence>
<organism evidence="2 3">
    <name type="scientific">Mythimna separata</name>
    <name type="common">Oriental armyworm</name>
    <name type="synonym">Pseudaletia separata</name>
    <dbReference type="NCBI Taxonomy" id="271217"/>
    <lineage>
        <taxon>Eukaryota</taxon>
        <taxon>Metazoa</taxon>
        <taxon>Ecdysozoa</taxon>
        <taxon>Arthropoda</taxon>
        <taxon>Hexapoda</taxon>
        <taxon>Insecta</taxon>
        <taxon>Pterygota</taxon>
        <taxon>Neoptera</taxon>
        <taxon>Endopterygota</taxon>
        <taxon>Lepidoptera</taxon>
        <taxon>Glossata</taxon>
        <taxon>Ditrysia</taxon>
        <taxon>Noctuoidea</taxon>
        <taxon>Noctuidae</taxon>
        <taxon>Noctuinae</taxon>
        <taxon>Hadenini</taxon>
        <taxon>Mythimna</taxon>
    </lineage>
</organism>
<dbReference type="EMBL" id="JARGEI010000020">
    <property type="protein sequence ID" value="KAJ8713355.1"/>
    <property type="molecule type" value="Genomic_DNA"/>
</dbReference>
<reference evidence="2" key="1">
    <citation type="submission" date="2023-03" db="EMBL/GenBank/DDBJ databases">
        <title>Chromosome-level genomes of two armyworms, Mythimna separata and Mythimna loreyi, provide insights into the biosynthesis and reception of sex pheromones.</title>
        <authorList>
            <person name="Zhao H."/>
        </authorList>
    </citation>
    <scope>NUCLEOTIDE SEQUENCE</scope>
    <source>
        <strain evidence="2">BeijingLab</strain>
        <tissue evidence="2">Pupa</tissue>
    </source>
</reference>
<gene>
    <name evidence="2" type="ORF">PYW07_013725</name>
</gene>
<feature type="compositionally biased region" description="Low complexity" evidence="1">
    <location>
        <begin position="74"/>
        <end position="83"/>
    </location>
</feature>
<sequence>MLQKTECKSPRAAGGNVKLSRGRHAYPLSATHPPPPRLHYSDCETGQSACHERNGLTQGRPAPGEQTRRPPPAAGRRPASARPPWEKSGFAAPAPAAPPPRRPPPPRAPIGPPGAAPRPTRAHKYTAPPRISSFLARNSRPPHVRARVQF</sequence>
<comment type="caution">
    <text evidence="2">The sequence shown here is derived from an EMBL/GenBank/DDBJ whole genome shotgun (WGS) entry which is preliminary data.</text>
</comment>
<name>A0AAD7YG61_MYTSE</name>
<feature type="compositionally biased region" description="Basic residues" evidence="1">
    <location>
        <begin position="140"/>
        <end position="150"/>
    </location>
</feature>
<keyword evidence="3" id="KW-1185">Reference proteome</keyword>
<proteinExistence type="predicted"/>
<protein>
    <submittedName>
        <fullName evidence="2">Uncharacterized protein</fullName>
    </submittedName>
</protein>
<dbReference type="AlphaFoldDB" id="A0AAD7YG61"/>
<feature type="region of interest" description="Disordered" evidence="1">
    <location>
        <begin position="1"/>
        <end position="150"/>
    </location>
</feature>
<feature type="compositionally biased region" description="Pro residues" evidence="1">
    <location>
        <begin position="95"/>
        <end position="116"/>
    </location>
</feature>
<evidence type="ECO:0000313" key="2">
    <source>
        <dbReference type="EMBL" id="KAJ8713355.1"/>
    </source>
</evidence>
<dbReference type="Proteomes" id="UP001231518">
    <property type="component" value="Chromosome 4"/>
</dbReference>
<evidence type="ECO:0000256" key="1">
    <source>
        <dbReference type="SAM" id="MobiDB-lite"/>
    </source>
</evidence>